<protein>
    <recommendedName>
        <fullName evidence="3">Secreted protein</fullName>
    </recommendedName>
</protein>
<reference evidence="1 2" key="1">
    <citation type="journal article" date="2022" name="Nat. Plants">
        <title>Genomes of leafy and leafless Platanthera orchids illuminate the evolution of mycoheterotrophy.</title>
        <authorList>
            <person name="Li M.H."/>
            <person name="Liu K.W."/>
            <person name="Li Z."/>
            <person name="Lu H.C."/>
            <person name="Ye Q.L."/>
            <person name="Zhang D."/>
            <person name="Wang J.Y."/>
            <person name="Li Y.F."/>
            <person name="Zhong Z.M."/>
            <person name="Liu X."/>
            <person name="Yu X."/>
            <person name="Liu D.K."/>
            <person name="Tu X.D."/>
            <person name="Liu B."/>
            <person name="Hao Y."/>
            <person name="Liao X.Y."/>
            <person name="Jiang Y.T."/>
            <person name="Sun W.H."/>
            <person name="Chen J."/>
            <person name="Chen Y.Q."/>
            <person name="Ai Y."/>
            <person name="Zhai J.W."/>
            <person name="Wu S.S."/>
            <person name="Zhou Z."/>
            <person name="Hsiao Y.Y."/>
            <person name="Wu W.L."/>
            <person name="Chen Y.Y."/>
            <person name="Lin Y.F."/>
            <person name="Hsu J.L."/>
            <person name="Li C.Y."/>
            <person name="Wang Z.W."/>
            <person name="Zhao X."/>
            <person name="Zhong W.Y."/>
            <person name="Ma X.K."/>
            <person name="Ma L."/>
            <person name="Huang J."/>
            <person name="Chen G.Z."/>
            <person name="Huang M.Z."/>
            <person name="Huang L."/>
            <person name="Peng D.H."/>
            <person name="Luo Y.B."/>
            <person name="Zou S.Q."/>
            <person name="Chen S.P."/>
            <person name="Lan S."/>
            <person name="Tsai W.C."/>
            <person name="Van de Peer Y."/>
            <person name="Liu Z.J."/>
        </authorList>
    </citation>
    <scope>NUCLEOTIDE SEQUENCE [LARGE SCALE GENOMIC DNA]</scope>
    <source>
        <strain evidence="1">Lor288</strain>
    </source>
</reference>
<name>A0ABR2MXM7_9ASPA</name>
<comment type="caution">
    <text evidence="1">The sequence shown here is derived from an EMBL/GenBank/DDBJ whole genome shotgun (WGS) entry which is preliminary data.</text>
</comment>
<proteinExistence type="predicted"/>
<sequence length="96" mass="10741">MYTVLWVVYGPLHAAAVCSTKTALIRAVLQSPVHGRWQERRCERFRRIYKKMTGAAMVPGRLDYLSDPLKCSFTISHLIPNCCHGAASHGPIQTCP</sequence>
<dbReference type="EMBL" id="JBBWWR010000003">
    <property type="protein sequence ID" value="KAK8968980.1"/>
    <property type="molecule type" value="Genomic_DNA"/>
</dbReference>
<evidence type="ECO:0008006" key="3">
    <source>
        <dbReference type="Google" id="ProtNLM"/>
    </source>
</evidence>
<accession>A0ABR2MXM7</accession>
<dbReference type="Proteomes" id="UP001412067">
    <property type="component" value="Unassembled WGS sequence"/>
</dbReference>
<organism evidence="1 2">
    <name type="scientific">Platanthera guangdongensis</name>
    <dbReference type="NCBI Taxonomy" id="2320717"/>
    <lineage>
        <taxon>Eukaryota</taxon>
        <taxon>Viridiplantae</taxon>
        <taxon>Streptophyta</taxon>
        <taxon>Embryophyta</taxon>
        <taxon>Tracheophyta</taxon>
        <taxon>Spermatophyta</taxon>
        <taxon>Magnoliopsida</taxon>
        <taxon>Liliopsida</taxon>
        <taxon>Asparagales</taxon>
        <taxon>Orchidaceae</taxon>
        <taxon>Orchidoideae</taxon>
        <taxon>Orchideae</taxon>
        <taxon>Orchidinae</taxon>
        <taxon>Platanthera</taxon>
    </lineage>
</organism>
<evidence type="ECO:0000313" key="1">
    <source>
        <dbReference type="EMBL" id="KAK8968980.1"/>
    </source>
</evidence>
<gene>
    <name evidence="1" type="ORF">KSP40_PGU016785</name>
</gene>
<evidence type="ECO:0000313" key="2">
    <source>
        <dbReference type="Proteomes" id="UP001412067"/>
    </source>
</evidence>
<keyword evidence="2" id="KW-1185">Reference proteome</keyword>